<dbReference type="PANTHER" id="PTHR30435">
    <property type="entry name" value="FLAGELLAR PROTEIN"/>
    <property type="match status" value="1"/>
</dbReference>
<keyword evidence="10" id="KW-0966">Cell projection</keyword>
<proteinExistence type="inferred from homology"/>
<dbReference type="InterPro" id="IPR001444">
    <property type="entry name" value="Flag_bb_rod_N"/>
</dbReference>
<keyword evidence="11" id="KW-1185">Reference proteome</keyword>
<evidence type="ECO:0000259" key="9">
    <source>
        <dbReference type="Pfam" id="PF22692"/>
    </source>
</evidence>
<name>A0ABU5DP25_9BURK</name>
<dbReference type="Pfam" id="PF00460">
    <property type="entry name" value="Flg_bb_rod"/>
    <property type="match status" value="1"/>
</dbReference>
<evidence type="ECO:0000256" key="2">
    <source>
        <dbReference type="ARBA" id="ARBA00009677"/>
    </source>
</evidence>
<dbReference type="InterPro" id="IPR037058">
    <property type="entry name" value="Falgellar_hook_FlgE_sf"/>
</dbReference>
<comment type="caution">
    <text evidence="10">The sequence shown here is derived from an EMBL/GenBank/DDBJ whole genome shotgun (WGS) entry which is preliminary data.</text>
</comment>
<dbReference type="Pfam" id="PF07559">
    <property type="entry name" value="FlgE_D2"/>
    <property type="match status" value="1"/>
</dbReference>
<dbReference type="NCBIfam" id="TIGR03506">
    <property type="entry name" value="FlgEFG_subfam"/>
    <property type="match status" value="1"/>
</dbReference>
<dbReference type="Pfam" id="PF06429">
    <property type="entry name" value="Flg_bbr_C"/>
    <property type="match status" value="1"/>
</dbReference>
<organism evidence="10 11">
    <name type="scientific">Roseateles agri</name>
    <dbReference type="NCBI Taxonomy" id="3098619"/>
    <lineage>
        <taxon>Bacteria</taxon>
        <taxon>Pseudomonadati</taxon>
        <taxon>Pseudomonadota</taxon>
        <taxon>Betaproteobacteria</taxon>
        <taxon>Burkholderiales</taxon>
        <taxon>Sphaerotilaceae</taxon>
        <taxon>Roseateles</taxon>
    </lineage>
</organism>
<sequence>MSFEIAMSGINAVSASLETISNNIANSATVGFKSSRTNFSAVYAGTAANGAEASSQTQSIGKGGGLMNTGSGMDAVIQGRGFFAVKDNSGQQVYTRVGSFNVDKDGFVVDTLGRKLQGYAAILDASGQPVTGGGLGALGDLKVPNGQIAAQASDKLKFTGNLSSDWSVPATATFDQNDPTSFSGSITSTLYDSLGAKHSVTQYFVKSGANQVDVHYSFDGAAATAGPTLTFDSQGQLSSATTGTLAVPAGSMGGANALNVAIDYTGTTQFAGDTTTLANDANGYPSGTLTGTSLSEDGSVIATYSNGKSQTVGTVALATFANESALQAINNTSWAANGASGAPLMAAPGAGGSSKLSAGALEQSNVDMTGELVDLMSAQRSYQANTKVLSAESEMMQTLMQAIN</sequence>
<dbReference type="InterPro" id="IPR019776">
    <property type="entry name" value="Flagellar_basal_body_rod_CS"/>
</dbReference>
<gene>
    <name evidence="10" type="ORF">SNE35_23150</name>
</gene>
<evidence type="ECO:0000259" key="7">
    <source>
        <dbReference type="Pfam" id="PF06429"/>
    </source>
</evidence>
<evidence type="ECO:0000259" key="8">
    <source>
        <dbReference type="Pfam" id="PF07559"/>
    </source>
</evidence>
<dbReference type="Pfam" id="PF22692">
    <property type="entry name" value="LlgE_F_G_D1"/>
    <property type="match status" value="1"/>
</dbReference>
<evidence type="ECO:0000256" key="3">
    <source>
        <dbReference type="ARBA" id="ARBA00019015"/>
    </source>
</evidence>
<evidence type="ECO:0000256" key="4">
    <source>
        <dbReference type="ARBA" id="ARBA00023143"/>
    </source>
</evidence>
<keyword evidence="10" id="KW-0282">Flagellum</keyword>
<reference evidence="10 11" key="1">
    <citation type="submission" date="2023-11" db="EMBL/GenBank/DDBJ databases">
        <title>Paucibacter sp. nov., isolated from fresh soil in Korea.</title>
        <authorList>
            <person name="Le N.T.T."/>
        </authorList>
    </citation>
    <scope>NUCLEOTIDE SEQUENCE [LARGE SCALE GENOMIC DNA]</scope>
    <source>
        <strain evidence="10 11">R3-3</strain>
    </source>
</reference>
<dbReference type="InterPro" id="IPR053967">
    <property type="entry name" value="LlgE_F_G-like_D1"/>
</dbReference>
<feature type="domain" description="Flagellar hook protein FlgE/F/G-like D1" evidence="9">
    <location>
        <begin position="77"/>
        <end position="122"/>
    </location>
</feature>
<evidence type="ECO:0000313" key="11">
    <source>
        <dbReference type="Proteomes" id="UP001285263"/>
    </source>
</evidence>
<dbReference type="Gene3D" id="2.60.98.20">
    <property type="entry name" value="Flagellar hook protein FlgE"/>
    <property type="match status" value="1"/>
</dbReference>
<comment type="subcellular location">
    <subcellularLocation>
        <location evidence="1 5">Bacterial flagellum basal body</location>
    </subcellularLocation>
</comment>
<dbReference type="Proteomes" id="UP001285263">
    <property type="component" value="Unassembled WGS sequence"/>
</dbReference>
<protein>
    <recommendedName>
        <fullName evidence="3 5">Flagellar hook protein FlgE</fullName>
    </recommendedName>
</protein>
<dbReference type="PANTHER" id="PTHR30435:SF1">
    <property type="entry name" value="FLAGELLAR HOOK PROTEIN FLGE"/>
    <property type="match status" value="1"/>
</dbReference>
<dbReference type="EMBL" id="JAXCLA010000008">
    <property type="protein sequence ID" value="MDY0747420.1"/>
    <property type="molecule type" value="Genomic_DNA"/>
</dbReference>
<dbReference type="RefSeq" id="WP_320425390.1">
    <property type="nucleotide sequence ID" value="NZ_JAXCLA010000008.1"/>
</dbReference>
<dbReference type="InterPro" id="IPR010930">
    <property type="entry name" value="Flg_bb/hook_C_dom"/>
</dbReference>
<evidence type="ECO:0000259" key="6">
    <source>
        <dbReference type="Pfam" id="PF00460"/>
    </source>
</evidence>
<keyword evidence="4 5" id="KW-0975">Bacterial flagellum</keyword>
<evidence type="ECO:0000256" key="5">
    <source>
        <dbReference type="RuleBase" id="RU362116"/>
    </source>
</evidence>
<feature type="domain" description="Flagellar basal body rod protein N-terminal" evidence="6">
    <location>
        <begin position="4"/>
        <end position="33"/>
    </location>
</feature>
<evidence type="ECO:0000256" key="1">
    <source>
        <dbReference type="ARBA" id="ARBA00004117"/>
    </source>
</evidence>
<comment type="function">
    <text evidence="5">A flexible structure which links the flagellar filament to the drive apparatus in the basal body.</text>
</comment>
<accession>A0ABU5DP25</accession>
<dbReference type="InterPro" id="IPR037925">
    <property type="entry name" value="FlgE/F/G-like"/>
</dbReference>
<feature type="domain" description="Flagellar basal-body/hook protein C-terminal" evidence="7">
    <location>
        <begin position="358"/>
        <end position="401"/>
    </location>
</feature>
<dbReference type="SUPFAM" id="SSF117143">
    <property type="entry name" value="Flagellar hook protein flgE"/>
    <property type="match status" value="1"/>
</dbReference>
<dbReference type="InterPro" id="IPR020013">
    <property type="entry name" value="Flagellar_FlgE/F/G"/>
</dbReference>
<dbReference type="InterPro" id="IPR011491">
    <property type="entry name" value="FlgE_D2"/>
</dbReference>
<evidence type="ECO:0000313" key="10">
    <source>
        <dbReference type="EMBL" id="MDY0747420.1"/>
    </source>
</evidence>
<comment type="similarity">
    <text evidence="2 5">Belongs to the flagella basal body rod proteins family.</text>
</comment>
<feature type="domain" description="Flagellar hook protein FlgE D2" evidence="8">
    <location>
        <begin position="161"/>
        <end position="284"/>
    </location>
</feature>
<dbReference type="PROSITE" id="PS00588">
    <property type="entry name" value="FLAGELLA_BB_ROD"/>
    <property type="match status" value="1"/>
</dbReference>
<keyword evidence="10" id="KW-0969">Cilium</keyword>